<evidence type="ECO:0000256" key="1">
    <source>
        <dbReference type="ARBA" id="ARBA00004651"/>
    </source>
</evidence>
<dbReference type="InterPro" id="IPR025988">
    <property type="entry name" value="YWFCY_dom"/>
</dbReference>
<feature type="transmembrane region" description="Helical" evidence="6">
    <location>
        <begin position="60"/>
        <end position="80"/>
    </location>
</feature>
<comment type="subcellular location">
    <subcellularLocation>
        <location evidence="1">Cell membrane</location>
        <topology evidence="1">Multi-pass membrane protein</topology>
    </subcellularLocation>
</comment>
<evidence type="ECO:0000256" key="5">
    <source>
        <dbReference type="ARBA" id="ARBA00023136"/>
    </source>
</evidence>
<sequence length="186" mass="21595">MAQEDDLRALGKIMDFLRAVSIILAIMNVYWYCYEAMHIWGVTIGVVDRILINFNRTGGLFHSILYTKLFSLLLLALSCLGTKGVKAEKMSWNRIWTVLVVGSCLFFLNWWILLLPISNLGNATLYIFTMTAGYICLLMGGLWMSRLLKHNLMEDVFNNENESFMQETKLMENEYSVNLPTRFYYK</sequence>
<dbReference type="PANTHER" id="PTHR37937:SF1">
    <property type="entry name" value="CONJUGATIVE TRANSFER: DNA TRANSPORT"/>
    <property type="match status" value="1"/>
</dbReference>
<evidence type="ECO:0000313" key="9">
    <source>
        <dbReference type="Proteomes" id="UP000283785"/>
    </source>
</evidence>
<keyword evidence="3 6" id="KW-0812">Transmembrane</keyword>
<dbReference type="InterPro" id="IPR051539">
    <property type="entry name" value="T4SS-coupling_protein"/>
</dbReference>
<organism evidence="8 9">
    <name type="scientific">Segatella copri</name>
    <dbReference type="NCBI Taxonomy" id="165179"/>
    <lineage>
        <taxon>Bacteria</taxon>
        <taxon>Pseudomonadati</taxon>
        <taxon>Bacteroidota</taxon>
        <taxon>Bacteroidia</taxon>
        <taxon>Bacteroidales</taxon>
        <taxon>Prevotellaceae</taxon>
        <taxon>Segatella</taxon>
    </lineage>
</organism>
<name>A0AA92TUT5_9BACT</name>
<evidence type="ECO:0000313" key="8">
    <source>
        <dbReference type="EMBL" id="RGW37577.1"/>
    </source>
</evidence>
<feature type="domain" description="YWFCY" evidence="7">
    <location>
        <begin position="5"/>
        <end position="149"/>
    </location>
</feature>
<feature type="transmembrane region" description="Helical" evidence="6">
    <location>
        <begin position="16"/>
        <end position="40"/>
    </location>
</feature>
<keyword evidence="4 6" id="KW-1133">Transmembrane helix</keyword>
<dbReference type="GO" id="GO:0005886">
    <property type="term" value="C:plasma membrane"/>
    <property type="evidence" value="ECO:0007669"/>
    <property type="project" value="UniProtKB-SubCell"/>
</dbReference>
<evidence type="ECO:0000256" key="6">
    <source>
        <dbReference type="SAM" id="Phobius"/>
    </source>
</evidence>
<gene>
    <name evidence="8" type="ORF">DWV76_17025</name>
</gene>
<feature type="transmembrane region" description="Helical" evidence="6">
    <location>
        <begin position="125"/>
        <end position="144"/>
    </location>
</feature>
<evidence type="ECO:0000256" key="2">
    <source>
        <dbReference type="ARBA" id="ARBA00022475"/>
    </source>
</evidence>
<protein>
    <submittedName>
        <fullName evidence="8">Conjugal transfer protein TraG</fullName>
    </submittedName>
</protein>
<comment type="caution">
    <text evidence="8">The sequence shown here is derived from an EMBL/GenBank/DDBJ whole genome shotgun (WGS) entry which is preliminary data.</text>
</comment>
<keyword evidence="2" id="KW-1003">Cell membrane</keyword>
<dbReference type="Proteomes" id="UP000283785">
    <property type="component" value="Unassembled WGS sequence"/>
</dbReference>
<evidence type="ECO:0000256" key="4">
    <source>
        <dbReference type="ARBA" id="ARBA00022989"/>
    </source>
</evidence>
<dbReference type="PANTHER" id="PTHR37937">
    <property type="entry name" value="CONJUGATIVE TRANSFER: DNA TRANSPORT"/>
    <property type="match status" value="1"/>
</dbReference>
<evidence type="ECO:0000259" key="7">
    <source>
        <dbReference type="Pfam" id="PF14293"/>
    </source>
</evidence>
<reference evidence="8 9" key="1">
    <citation type="submission" date="2018-08" db="EMBL/GenBank/DDBJ databases">
        <title>A genome reference for cultivated species of the human gut microbiota.</title>
        <authorList>
            <person name="Zou Y."/>
            <person name="Xue W."/>
            <person name="Luo G."/>
        </authorList>
    </citation>
    <scope>NUCLEOTIDE SEQUENCE [LARGE SCALE GENOMIC DNA]</scope>
    <source>
        <strain evidence="8 9">AF12-50</strain>
    </source>
</reference>
<feature type="transmembrane region" description="Helical" evidence="6">
    <location>
        <begin position="92"/>
        <end position="113"/>
    </location>
</feature>
<dbReference type="Pfam" id="PF14293">
    <property type="entry name" value="YWFCY"/>
    <property type="match status" value="1"/>
</dbReference>
<keyword evidence="5 6" id="KW-0472">Membrane</keyword>
<dbReference type="AlphaFoldDB" id="A0AA92TUT5"/>
<dbReference type="RefSeq" id="WP_181993701.1">
    <property type="nucleotide sequence ID" value="NZ_QSAG01000103.1"/>
</dbReference>
<feature type="non-terminal residue" evidence="8">
    <location>
        <position position="186"/>
    </location>
</feature>
<dbReference type="EMBL" id="QSAG01000103">
    <property type="protein sequence ID" value="RGW37577.1"/>
    <property type="molecule type" value="Genomic_DNA"/>
</dbReference>
<proteinExistence type="predicted"/>
<accession>A0AA92TUT5</accession>
<evidence type="ECO:0000256" key="3">
    <source>
        <dbReference type="ARBA" id="ARBA00022692"/>
    </source>
</evidence>